<gene>
    <name evidence="1" type="ORF">NPIL_157391</name>
</gene>
<proteinExistence type="predicted"/>
<reference evidence="1" key="1">
    <citation type="submission" date="2020-08" db="EMBL/GenBank/DDBJ databases">
        <title>Multicomponent nature underlies the extraordinary mechanical properties of spider dragline silk.</title>
        <authorList>
            <person name="Kono N."/>
            <person name="Nakamura H."/>
            <person name="Mori M."/>
            <person name="Yoshida Y."/>
            <person name="Ohtoshi R."/>
            <person name="Malay A.D."/>
            <person name="Moran D.A.P."/>
            <person name="Tomita M."/>
            <person name="Numata K."/>
            <person name="Arakawa K."/>
        </authorList>
    </citation>
    <scope>NUCLEOTIDE SEQUENCE</scope>
</reference>
<name>A0A8X6NB91_NEPPI</name>
<protein>
    <submittedName>
        <fullName evidence="1">Uncharacterized protein</fullName>
    </submittedName>
</protein>
<sequence>MVLDYNLLSRDCKWPRTMPRYRSHHHQRPNSMSHCRNKTISLKCFYQYSPDEHESRGDWMSSLQKTGILLKFPEDSVLQ</sequence>
<accession>A0A8X6NB91</accession>
<dbReference type="Proteomes" id="UP000887013">
    <property type="component" value="Unassembled WGS sequence"/>
</dbReference>
<comment type="caution">
    <text evidence="1">The sequence shown here is derived from an EMBL/GenBank/DDBJ whole genome shotgun (WGS) entry which is preliminary data.</text>
</comment>
<organism evidence="1 2">
    <name type="scientific">Nephila pilipes</name>
    <name type="common">Giant wood spider</name>
    <name type="synonym">Nephila maculata</name>
    <dbReference type="NCBI Taxonomy" id="299642"/>
    <lineage>
        <taxon>Eukaryota</taxon>
        <taxon>Metazoa</taxon>
        <taxon>Ecdysozoa</taxon>
        <taxon>Arthropoda</taxon>
        <taxon>Chelicerata</taxon>
        <taxon>Arachnida</taxon>
        <taxon>Araneae</taxon>
        <taxon>Araneomorphae</taxon>
        <taxon>Entelegynae</taxon>
        <taxon>Araneoidea</taxon>
        <taxon>Nephilidae</taxon>
        <taxon>Nephila</taxon>
    </lineage>
</organism>
<keyword evidence="2" id="KW-1185">Reference proteome</keyword>
<evidence type="ECO:0000313" key="1">
    <source>
        <dbReference type="EMBL" id="GFT03873.1"/>
    </source>
</evidence>
<evidence type="ECO:0000313" key="2">
    <source>
        <dbReference type="Proteomes" id="UP000887013"/>
    </source>
</evidence>
<dbReference type="EMBL" id="BMAW01007467">
    <property type="protein sequence ID" value="GFT03873.1"/>
    <property type="molecule type" value="Genomic_DNA"/>
</dbReference>
<dbReference type="AlphaFoldDB" id="A0A8X6NB91"/>